<dbReference type="InParanoid" id="K3XUM3"/>
<name>K3XUM3_SETIT</name>
<evidence type="ECO:0000313" key="1">
    <source>
        <dbReference type="EnsemblPlants" id="KQL06545"/>
    </source>
</evidence>
<organism evidence="1 2">
    <name type="scientific">Setaria italica</name>
    <name type="common">Foxtail millet</name>
    <name type="synonym">Panicum italicum</name>
    <dbReference type="NCBI Taxonomy" id="4555"/>
    <lineage>
        <taxon>Eukaryota</taxon>
        <taxon>Viridiplantae</taxon>
        <taxon>Streptophyta</taxon>
        <taxon>Embryophyta</taxon>
        <taxon>Tracheophyta</taxon>
        <taxon>Spermatophyta</taxon>
        <taxon>Magnoliopsida</taxon>
        <taxon>Liliopsida</taxon>
        <taxon>Poales</taxon>
        <taxon>Poaceae</taxon>
        <taxon>PACMAD clade</taxon>
        <taxon>Panicoideae</taxon>
        <taxon>Panicodae</taxon>
        <taxon>Paniceae</taxon>
        <taxon>Cenchrinae</taxon>
        <taxon>Setaria</taxon>
    </lineage>
</organism>
<dbReference type="EMBL" id="AGNK02003261">
    <property type="status" value="NOT_ANNOTATED_CDS"/>
    <property type="molecule type" value="Genomic_DNA"/>
</dbReference>
<dbReference type="EnsemblPlants" id="KQL06545">
    <property type="protein sequence ID" value="KQL06545"/>
    <property type="gene ID" value="SETIT_005630mg"/>
</dbReference>
<accession>K3XUM3</accession>
<protein>
    <submittedName>
        <fullName evidence="1">Uncharacterized protein</fullName>
    </submittedName>
</protein>
<dbReference type="AlphaFoldDB" id="K3XUM3"/>
<dbReference type="Gramene" id="KQL06545">
    <property type="protein sequence ID" value="KQL06545"/>
    <property type="gene ID" value="SETIT_005630mg"/>
</dbReference>
<reference evidence="2" key="1">
    <citation type="journal article" date="2012" name="Nat. Biotechnol.">
        <title>Reference genome sequence of the model plant Setaria.</title>
        <authorList>
            <person name="Bennetzen J.L."/>
            <person name="Schmutz J."/>
            <person name="Wang H."/>
            <person name="Percifield R."/>
            <person name="Hawkins J."/>
            <person name="Pontaroli A.C."/>
            <person name="Estep M."/>
            <person name="Feng L."/>
            <person name="Vaughn J.N."/>
            <person name="Grimwood J."/>
            <person name="Jenkins J."/>
            <person name="Barry K."/>
            <person name="Lindquist E."/>
            <person name="Hellsten U."/>
            <person name="Deshpande S."/>
            <person name="Wang X."/>
            <person name="Wu X."/>
            <person name="Mitros T."/>
            <person name="Triplett J."/>
            <person name="Yang X."/>
            <person name="Ye C.Y."/>
            <person name="Mauro-Herrera M."/>
            <person name="Wang L."/>
            <person name="Li P."/>
            <person name="Sharma M."/>
            <person name="Sharma R."/>
            <person name="Ronald P.C."/>
            <person name="Panaud O."/>
            <person name="Kellogg E.A."/>
            <person name="Brutnell T.P."/>
            <person name="Doust A.N."/>
            <person name="Tuskan G.A."/>
            <person name="Rokhsar D."/>
            <person name="Devos K.M."/>
        </authorList>
    </citation>
    <scope>NUCLEOTIDE SEQUENCE [LARGE SCALE GENOMIC DNA]</scope>
    <source>
        <strain evidence="2">cv. Yugu1</strain>
    </source>
</reference>
<evidence type="ECO:0000313" key="2">
    <source>
        <dbReference type="Proteomes" id="UP000004995"/>
    </source>
</evidence>
<dbReference type="HOGENOM" id="CLU_3393086_0_0_1"/>
<proteinExistence type="predicted"/>
<dbReference type="Proteomes" id="UP000004995">
    <property type="component" value="Unassembled WGS sequence"/>
</dbReference>
<sequence>MKSLIFPAESFPSHTKLDIEEWGKQKTSISTP</sequence>
<reference evidence="1" key="2">
    <citation type="submission" date="2018-08" db="UniProtKB">
        <authorList>
            <consortium name="EnsemblPlants"/>
        </authorList>
    </citation>
    <scope>IDENTIFICATION</scope>
    <source>
        <strain evidence="1">Yugu1</strain>
    </source>
</reference>
<keyword evidence="2" id="KW-1185">Reference proteome</keyword>